<name>A0A511NAM3_DEIC1</name>
<accession>A0A511NAM3</accession>
<organism evidence="1 2">
    <name type="scientific">Deinococcus cellulosilyticus (strain DSM 18568 / NBRC 106333 / KACC 11606 / 5516J-15)</name>
    <dbReference type="NCBI Taxonomy" id="1223518"/>
    <lineage>
        <taxon>Bacteria</taxon>
        <taxon>Thermotogati</taxon>
        <taxon>Deinococcota</taxon>
        <taxon>Deinococci</taxon>
        <taxon>Deinococcales</taxon>
        <taxon>Deinococcaceae</taxon>
        <taxon>Deinococcus</taxon>
    </lineage>
</organism>
<evidence type="ECO:0000313" key="2">
    <source>
        <dbReference type="Proteomes" id="UP000321306"/>
    </source>
</evidence>
<dbReference type="Proteomes" id="UP000321306">
    <property type="component" value="Unassembled WGS sequence"/>
</dbReference>
<dbReference type="EMBL" id="BJXB01000047">
    <property type="protein sequence ID" value="GEM49885.1"/>
    <property type="molecule type" value="Genomic_DNA"/>
</dbReference>
<dbReference type="RefSeq" id="WP_146891329.1">
    <property type="nucleotide sequence ID" value="NZ_BJXB01000047.1"/>
</dbReference>
<sequence>MSASVNLYPTFEQAIHSELPFRQHLRFLRIEVTAVSLGQRIEVHHMAPYGQVLKPTYRHTTAVFLLAGRELHPRMVRAMGKLLGHPEILVETSPGGSAGPQDFNLVFQP</sequence>
<gene>
    <name evidence="1" type="ORF">DC3_55200</name>
</gene>
<evidence type="ECO:0000313" key="1">
    <source>
        <dbReference type="EMBL" id="GEM49885.1"/>
    </source>
</evidence>
<comment type="caution">
    <text evidence="1">The sequence shown here is derived from an EMBL/GenBank/DDBJ whole genome shotgun (WGS) entry which is preliminary data.</text>
</comment>
<dbReference type="AlphaFoldDB" id="A0A511NAM3"/>
<protein>
    <submittedName>
        <fullName evidence="1">Uncharacterized protein</fullName>
    </submittedName>
</protein>
<reference evidence="1 2" key="1">
    <citation type="submission" date="2019-07" db="EMBL/GenBank/DDBJ databases">
        <title>Whole genome shotgun sequence of Deinococcus cellulosilyticus NBRC 106333.</title>
        <authorList>
            <person name="Hosoyama A."/>
            <person name="Uohara A."/>
            <person name="Ohji S."/>
            <person name="Ichikawa N."/>
        </authorList>
    </citation>
    <scope>NUCLEOTIDE SEQUENCE [LARGE SCALE GENOMIC DNA]</scope>
    <source>
        <strain evidence="1 2">NBRC 106333</strain>
    </source>
</reference>
<keyword evidence="2" id="KW-1185">Reference proteome</keyword>
<proteinExistence type="predicted"/>